<keyword evidence="3" id="KW-0496">Mitochondrion</keyword>
<dbReference type="SUPFAM" id="SSF55608">
    <property type="entry name" value="Homing endonucleases"/>
    <property type="match status" value="1"/>
</dbReference>
<gene>
    <name evidence="3" type="primary">orf181</name>
</gene>
<keyword evidence="3" id="KW-0378">Hydrolase</keyword>
<dbReference type="FunFam" id="3.10.28.10:FF:000010">
    <property type="entry name" value="LAGLIDADG homing endonuclease I-LtrII"/>
    <property type="match status" value="1"/>
</dbReference>
<name>A0A6H2U2G9_ORBOL</name>
<evidence type="ECO:0000313" key="3">
    <source>
        <dbReference type="EMBL" id="QID02781.1"/>
    </source>
</evidence>
<dbReference type="GO" id="GO:0004519">
    <property type="term" value="F:endonuclease activity"/>
    <property type="evidence" value="ECO:0007669"/>
    <property type="project" value="UniProtKB-KW"/>
</dbReference>
<keyword evidence="3" id="KW-0255">Endonuclease</keyword>
<dbReference type="Pfam" id="PF00961">
    <property type="entry name" value="LAGLIDADG_1"/>
    <property type="match status" value="1"/>
</dbReference>
<evidence type="ECO:0000259" key="1">
    <source>
        <dbReference type="Pfam" id="PF00961"/>
    </source>
</evidence>
<evidence type="ECO:0000313" key="2">
    <source>
        <dbReference type="EMBL" id="QID02717.1"/>
    </source>
</evidence>
<dbReference type="PANTHER" id="PTHR36181:SF4">
    <property type="entry name" value="LAGLIDADG ENDONUCLEASE"/>
    <property type="match status" value="1"/>
</dbReference>
<feature type="domain" description="Homing endonuclease LAGLIDADG" evidence="1">
    <location>
        <begin position="57"/>
        <end position="155"/>
    </location>
</feature>
<dbReference type="InterPro" id="IPR027434">
    <property type="entry name" value="Homing_endonucl"/>
</dbReference>
<organism evidence="3">
    <name type="scientific">Orbilia oligospora</name>
    <name type="common">Nematode-trapping fungus</name>
    <name type="synonym">Arthrobotrys oligospora</name>
    <dbReference type="NCBI Taxonomy" id="2813651"/>
    <lineage>
        <taxon>Eukaryota</taxon>
        <taxon>Fungi</taxon>
        <taxon>Dikarya</taxon>
        <taxon>Ascomycota</taxon>
        <taxon>Pezizomycotina</taxon>
        <taxon>Orbiliomycetes</taxon>
        <taxon>Orbiliales</taxon>
        <taxon>Orbiliaceae</taxon>
        <taxon>Orbilia</taxon>
    </lineage>
</organism>
<proteinExistence type="predicted"/>
<protein>
    <submittedName>
        <fullName evidence="3">LAGLIDADG endonuclease</fullName>
    </submittedName>
</protein>
<dbReference type="GO" id="GO:0005739">
    <property type="term" value="C:mitochondrion"/>
    <property type="evidence" value="ECO:0007669"/>
    <property type="project" value="UniProtKB-ARBA"/>
</dbReference>
<dbReference type="PANTHER" id="PTHR36181">
    <property type="entry name" value="INTRON-ENCODED ENDONUCLEASE AI3-RELATED"/>
    <property type="match status" value="1"/>
</dbReference>
<dbReference type="EMBL" id="MN977365">
    <property type="protein sequence ID" value="QID02781.1"/>
    <property type="molecule type" value="Genomic_DNA"/>
</dbReference>
<dbReference type="Gene3D" id="3.10.28.10">
    <property type="entry name" value="Homing endonucleases"/>
    <property type="match status" value="1"/>
</dbReference>
<dbReference type="InterPro" id="IPR004860">
    <property type="entry name" value="LAGLIDADG_dom"/>
</dbReference>
<sequence>MHNKQHLDSKGLDKIISLKSSLNKGLTPLLTTHFPNVCPVERPVRNNYFKNVNPYWITGFVEAEGCFFINVIKSNAYKTGYQIKLDFSIVQHSRDKILMEGFVNYFNSGAVYENADHVTYLASKFSDIQKKFIPFFQKYPLQGYKSLDYEKFCSVGVLMNNKAHLTQEGVEKIINIKKRIK</sequence>
<keyword evidence="3" id="KW-0540">Nuclease</keyword>
<geneLocation type="mitochondrion" evidence="3"/>
<dbReference type="EMBL" id="MN977364">
    <property type="protein sequence ID" value="QID02717.1"/>
    <property type="molecule type" value="Genomic_DNA"/>
</dbReference>
<reference evidence="3" key="1">
    <citation type="submission" date="2020-01" db="EMBL/GenBank/DDBJ databases">
        <authorList>
            <person name="Fang M.L."/>
            <person name="Zhang Y."/>
        </authorList>
    </citation>
    <scope>NUCLEOTIDE SEQUENCE</scope>
    <source>
        <strain evidence="2">YMF1.02765</strain>
        <strain evidence="3">YMF1.02775</strain>
    </source>
</reference>
<dbReference type="AlphaFoldDB" id="A0A6H2U2G9"/>
<accession>A0A6H2U2G9</accession>
<dbReference type="InterPro" id="IPR051289">
    <property type="entry name" value="LAGLIDADG_Endonuclease"/>
</dbReference>